<keyword evidence="2" id="KW-1185">Reference proteome</keyword>
<proteinExistence type="predicted"/>
<accession>A0ACD1HK21</accession>
<reference evidence="1" key="1">
    <citation type="submission" date="2018-02" db="EMBL/GenBank/DDBJ databases">
        <title>The genomes of Aspergillus section Nigri reveals drivers in fungal speciation.</title>
        <authorList>
            <consortium name="DOE Joint Genome Institute"/>
            <person name="Vesth T.C."/>
            <person name="Nybo J."/>
            <person name="Theobald S."/>
            <person name="Brandl J."/>
            <person name="Frisvad J.C."/>
            <person name="Nielsen K.F."/>
            <person name="Lyhne E.K."/>
            <person name="Kogle M.E."/>
            <person name="Kuo A."/>
            <person name="Riley R."/>
            <person name="Clum A."/>
            <person name="Nolan M."/>
            <person name="Lipzen A."/>
            <person name="Salamov A."/>
            <person name="Henrissat B."/>
            <person name="Wiebenga A."/>
            <person name="De vries R.P."/>
            <person name="Grigoriev I.V."/>
            <person name="Mortensen U.H."/>
            <person name="Andersen M.R."/>
            <person name="Baker S.E."/>
        </authorList>
    </citation>
    <scope>NUCLEOTIDE SEQUENCE</scope>
    <source>
        <strain evidence="1">CBS 121060</strain>
    </source>
</reference>
<protein>
    <submittedName>
        <fullName evidence="1">Uncharacterized protein</fullName>
    </submittedName>
</protein>
<gene>
    <name evidence="1" type="ORF">BO66DRAFT_176674</name>
</gene>
<dbReference type="Proteomes" id="UP000249661">
    <property type="component" value="Unassembled WGS sequence"/>
</dbReference>
<sequence length="70" mass="7724">MVINCMPPGLHTVALVGFSPIILSYLFTSTSPGQSILRRVPATELSKNPGKKNKQLETRNPIQTREETLC</sequence>
<evidence type="ECO:0000313" key="2">
    <source>
        <dbReference type="Proteomes" id="UP000249661"/>
    </source>
</evidence>
<organism evidence="1 2">
    <name type="scientific">Aspergillus aculeatinus CBS 121060</name>
    <dbReference type="NCBI Taxonomy" id="1448322"/>
    <lineage>
        <taxon>Eukaryota</taxon>
        <taxon>Fungi</taxon>
        <taxon>Dikarya</taxon>
        <taxon>Ascomycota</taxon>
        <taxon>Pezizomycotina</taxon>
        <taxon>Eurotiomycetes</taxon>
        <taxon>Eurotiomycetidae</taxon>
        <taxon>Eurotiales</taxon>
        <taxon>Aspergillaceae</taxon>
        <taxon>Aspergillus</taxon>
        <taxon>Aspergillus subgen. Circumdati</taxon>
    </lineage>
</organism>
<name>A0ACD1HK21_9EURO</name>
<dbReference type="EMBL" id="KZ824937">
    <property type="protein sequence ID" value="RAH73931.1"/>
    <property type="molecule type" value="Genomic_DNA"/>
</dbReference>
<evidence type="ECO:0000313" key="1">
    <source>
        <dbReference type="EMBL" id="RAH73931.1"/>
    </source>
</evidence>